<dbReference type="KEGG" id="plyc:GXP70_27080"/>
<feature type="domain" description="DUF7507" evidence="1">
    <location>
        <begin position="479"/>
        <end position="566"/>
    </location>
</feature>
<sequence>MPFLLRYTANIAGDIVFTGNTIGLSRSASTGVPGTVDSIGAYITTDTQERFGSFPVGTTNNFNLNNSAAVLRLPPGSEVLYAELVWAGTCIAGNSNLIAFIDNPVRLTTPQGAIIPVAPDPVTADTSSTILIDGVAYVRSANVTSIIQAGGAGEYAVGGIVATITVTEASTSNFGGWTLCVVYGNPALAFVNASVYVGLVGISLSSTVTTTVSGFATPVTGNVIGRLSLTAGEGDASLVGPQVLLGPTTSGLTQLFGPNNIRTNFFASQINNESGLLDTTGTFGTRNQINGNPGTNIVGGRQGWDITNINVTSGLVNNQTQAIVQFRTTADAYFALGLGFSIDINAPFLSVVKSVDRQEAEIGEALTYATLITNTGTAAADLSFFADPIPLGTELIPNSVFINGAQVPGADPAAGVQLGSLAPNGSIGVSFQVRIVELTADGVIRNQARVDFIYQIVAGGPFNSGSDPSNVVTTNLLIPALSLSKTVSPSRALPGQTVSYVITVTNTGGTDLTNIVVNDPLIGLNETLSSLARGASTVLTTDYIIPSGLLAGTTVTNTTTAASDQAPSVQAQAVVTVLARYEIAIEKLPDRFSVLPGETVTYTLTAVNQSNASITQVIILDSLTGFFTIIPFMAPGETRIFTVSLTVPPDAVPGSVITNTVTMVPIERGPVSDQVSVVVTSLTDLFILKRPDKPLATPGETVVYTVTVTNASAADVTNLVISDPTLGVLERYSTLAPGASVTLRPTFTIPGNAKRGQVFRNVATASADGIEPVSANADVVVSSRPSLGLTKAVFPTQASVGSSVTYQFNVANTGNVPLSDVTLDDPLIGLSQSLGDLLPGESRQVVFPILVPSGTANPFINDAAAAGRFETDTVTAHAQAKLELLEANFALIKTVEPGEALPGQTVAYALTLTNTGPMPLTDVAINDPLLRYSTTVDVIEPNQSFRVTIPYTVPPTAAAGTLIQNVVSAAPAGEAPQQASAIVAVLPSPAMSLTKVVSPGSALPGATVTYTITVMNTGNTVLTDIGVSDELLGLNDPFDLLEINEAKTYVIPFTVPLDAPLDSNIVNTSTAVSDTTEPVVATANLRIAAVPLALTLAKSVDRPLALPGETVLFTVTVANPEAQAISGIQLRDPLLGVNQALGTLAPGASLALPFTYDVPAGTAAGTTVVNTAFVASDQTNEIQASASFAVGGLPSGARLEKSFVPDVASPGQTVTAILTIFNTGNTDLTNVVLSDPLLGLSQQILILAAGASQTFAVPFPVPEQAAGTRIRNTAVLRTDQTGETTAEAELQVEPSIRVVLRKSASQSSALPGETVLYTVTLTNLSNAAITGVTVEDSLLGLIQTADTLPPGFAATVTLAFTVPDGYEAGTVLTNEAIVRANEIGDERAFSSITIGDAPVLRLRKLAFTRAAFPGQRIFFLIGGVNGGNVPLTDIGFDDPLLRLKGESALLGEGGAQFVLLPYVVPPGAPIGSAIVNTIVAGSDQIGEQTASVRIQIAEPPVAIEKAVARALLKTGETTEITLVVNNRRSIAAVDTVVADALARELTFVSGSVRVDDVPLPGADPNVGIPLGDILPGRSRVIRFRVEANFAPAGGKVANQAHAGFRLQEGGTLYGVDSNRVEIQIEEEEE</sequence>
<accession>A0A6C0G618</accession>
<evidence type="ECO:0000313" key="2">
    <source>
        <dbReference type="EMBL" id="QHT63264.1"/>
    </source>
</evidence>
<dbReference type="RefSeq" id="WP_162359693.1">
    <property type="nucleotide sequence ID" value="NZ_CP048209.1"/>
</dbReference>
<keyword evidence="3" id="KW-1185">Reference proteome</keyword>
<dbReference type="InterPro" id="IPR055354">
    <property type="entry name" value="DUF7507"/>
</dbReference>
<name>A0A6C0G618_9BACL</name>
<dbReference type="Proteomes" id="UP000476064">
    <property type="component" value="Chromosome"/>
</dbReference>
<evidence type="ECO:0000313" key="3">
    <source>
        <dbReference type="Proteomes" id="UP000476064"/>
    </source>
</evidence>
<evidence type="ECO:0000259" key="1">
    <source>
        <dbReference type="Pfam" id="PF24346"/>
    </source>
</evidence>
<organism evidence="2 3">
    <name type="scientific">Paenibacillus lycopersici</name>
    <dbReference type="NCBI Taxonomy" id="2704462"/>
    <lineage>
        <taxon>Bacteria</taxon>
        <taxon>Bacillati</taxon>
        <taxon>Bacillota</taxon>
        <taxon>Bacilli</taxon>
        <taxon>Bacillales</taxon>
        <taxon>Paenibacillaceae</taxon>
        <taxon>Paenibacillus</taxon>
    </lineage>
</organism>
<gene>
    <name evidence="2" type="ORF">GXP70_27080</name>
</gene>
<protein>
    <submittedName>
        <fullName evidence="2">DUF11 domain-containing protein</fullName>
    </submittedName>
</protein>
<feature type="domain" description="DUF7507" evidence="1">
    <location>
        <begin position="785"/>
        <end position="843"/>
    </location>
</feature>
<dbReference type="Pfam" id="PF24346">
    <property type="entry name" value="DUF7507"/>
    <property type="match status" value="6"/>
</dbReference>
<reference evidence="2 3" key="1">
    <citation type="submission" date="2020-01" db="EMBL/GenBank/DDBJ databases">
        <title>Paenibacillus sp. nov., isolated from tomato rhizosphere.</title>
        <authorList>
            <person name="Weon H.-Y."/>
            <person name="Lee S.A."/>
        </authorList>
    </citation>
    <scope>NUCLEOTIDE SEQUENCE [LARGE SCALE GENOMIC DNA]</scope>
    <source>
        <strain evidence="2 3">12200R-189</strain>
    </source>
</reference>
<proteinExistence type="predicted"/>
<dbReference type="InterPro" id="IPR051172">
    <property type="entry name" value="Chlamydia_OmcB"/>
</dbReference>
<feature type="domain" description="DUF7507" evidence="1">
    <location>
        <begin position="1293"/>
        <end position="1384"/>
    </location>
</feature>
<dbReference type="NCBIfam" id="TIGR01451">
    <property type="entry name" value="B_ant_repeat"/>
    <property type="match status" value="10"/>
</dbReference>
<dbReference type="InterPro" id="IPR013783">
    <property type="entry name" value="Ig-like_fold"/>
</dbReference>
<dbReference type="PANTHER" id="PTHR34819">
    <property type="entry name" value="LARGE CYSTEINE-RICH PERIPLASMIC PROTEIN OMCB"/>
    <property type="match status" value="1"/>
</dbReference>
<feature type="domain" description="DUF7507" evidence="1">
    <location>
        <begin position="888"/>
        <end position="969"/>
    </location>
</feature>
<dbReference type="InterPro" id="IPR047589">
    <property type="entry name" value="DUF11_rpt"/>
</dbReference>
<dbReference type="Gene3D" id="2.60.40.10">
    <property type="entry name" value="Immunoglobulins"/>
    <property type="match status" value="3"/>
</dbReference>
<feature type="domain" description="DUF7507" evidence="1">
    <location>
        <begin position="694"/>
        <end position="768"/>
    </location>
</feature>
<feature type="domain" description="DUF7507" evidence="1">
    <location>
        <begin position="988"/>
        <end position="1036"/>
    </location>
</feature>
<dbReference type="EMBL" id="CP048209">
    <property type="protein sequence ID" value="QHT63264.1"/>
    <property type="molecule type" value="Genomic_DNA"/>
</dbReference>
<dbReference type="PANTHER" id="PTHR34819:SF3">
    <property type="entry name" value="CELL SURFACE PROTEIN"/>
    <property type="match status" value="1"/>
</dbReference>